<comment type="caution">
    <text evidence="4">The sequence shown here is derived from an EMBL/GenBank/DDBJ whole genome shotgun (WGS) entry which is preliminary data.</text>
</comment>
<dbReference type="PROSITE" id="PS50086">
    <property type="entry name" value="TBC_RABGAP"/>
    <property type="match status" value="1"/>
</dbReference>
<feature type="region of interest" description="Disordered" evidence="2">
    <location>
        <begin position="338"/>
        <end position="358"/>
    </location>
</feature>
<dbReference type="Proteomes" id="UP000028545">
    <property type="component" value="Unassembled WGS sequence"/>
</dbReference>
<feature type="compositionally biased region" description="Low complexity" evidence="2">
    <location>
        <begin position="649"/>
        <end position="660"/>
    </location>
</feature>
<dbReference type="VEuPathDB" id="FungiDB:SAPIO_CDS0205"/>
<dbReference type="PANTHER" id="PTHR22957">
    <property type="entry name" value="TBC1 DOMAIN FAMILY MEMBER GTPASE-ACTIVATING PROTEIN"/>
    <property type="match status" value="1"/>
</dbReference>
<sequence length="728" mass="78933">MPSAAEALPRWQATINSCSSLAALQRAVRYNGKESPAVMGCRSLCWKTFLLFNGVSPTVWIHSLAEARESYSATRDHLLKYIKHPEALANLTIDPLADDPNSPWITIRQDETIREEIAQDVRRLPDEAFYHEEHIQAMIIDILFIYCRLNPSIGGYRQGMHELLAPIVYVVNHDAVDRSEDDASLGDSDRLMFEVLDSAFIEHDAFALFSRIMDRAGSFYEINDSPANSIPSGLAESAGTSVIVEKSKFIHEVCLKRVDPQLAQHLKSIEILPQIFLIWELLEADYSVCLQLLLKYPMPNAPHGPHTFIEDAIYLKDHLGPSGATSLLMKYTGRMPSVTRSPSLNPRSSPSGFATLSGLRSRALSPRSPLPAASRLLQQQGGVEALFQGAAKNVLERSEKLGINQAVRDAMGEIRRNMQNLQDNNRQHLSRSSRRDSAFSSGLASPAVGDSAVKEMARRNKQLAGMLEETLSELRAITTEVLEDRAKSLEMIEMAVAKAQVVKICLEDSSVDIPGLPTPENTPAVKGGPSGTKGEEADVIMDATPEAQTQPPSPPATVTTDPIPKISTLSLAEQAPNSSSPSSATPSSLDPLSNIPIEVPSPKKPERPSSLLPARSSIAQSSFAWMLEPDTSIPAPLPSATVRPAGPASSSSSLSTTTSTFVNNGSSSVRMHRKRPSGNNSSSRERNAFLFGEVVPSADVGAGGAAEVEVRGVTADEIFGLEPIRKGR</sequence>
<dbReference type="SUPFAM" id="SSF47923">
    <property type="entry name" value="Ypt/Rab-GAP domain of gyp1p"/>
    <property type="match status" value="2"/>
</dbReference>
<evidence type="ECO:0000313" key="4">
    <source>
        <dbReference type="EMBL" id="KEZ46875.1"/>
    </source>
</evidence>
<feature type="region of interest" description="Disordered" evidence="2">
    <location>
        <begin position="629"/>
        <end position="686"/>
    </location>
</feature>
<feature type="region of interest" description="Disordered" evidence="2">
    <location>
        <begin position="572"/>
        <end position="615"/>
    </location>
</feature>
<dbReference type="RefSeq" id="XP_016646674.1">
    <property type="nucleotide sequence ID" value="XM_016783041.1"/>
</dbReference>
<reference evidence="4 5" key="1">
    <citation type="journal article" date="2014" name="Genome Announc.">
        <title>Draft genome sequence of the pathogenic fungus Scedosporium apiospermum.</title>
        <authorList>
            <person name="Vandeputte P."/>
            <person name="Ghamrawi S."/>
            <person name="Rechenmann M."/>
            <person name="Iltis A."/>
            <person name="Giraud S."/>
            <person name="Fleury M."/>
            <person name="Thornton C."/>
            <person name="Delhaes L."/>
            <person name="Meyer W."/>
            <person name="Papon N."/>
            <person name="Bouchara J.P."/>
        </authorList>
    </citation>
    <scope>NUCLEOTIDE SEQUENCE [LARGE SCALE GENOMIC DNA]</scope>
    <source>
        <strain evidence="4 5">IHEM 14462</strain>
    </source>
</reference>
<dbReference type="OrthoDB" id="27140at2759"/>
<dbReference type="GeneID" id="27718357"/>
<feature type="compositionally biased region" description="Low complexity" evidence="2">
    <location>
        <begin position="340"/>
        <end position="351"/>
    </location>
</feature>
<dbReference type="HOGENOM" id="CLU_019939_1_0_1"/>
<keyword evidence="1" id="KW-0343">GTPase activation</keyword>
<feature type="region of interest" description="Disordered" evidence="2">
    <location>
        <begin position="421"/>
        <end position="452"/>
    </location>
</feature>
<proteinExistence type="predicted"/>
<evidence type="ECO:0000256" key="1">
    <source>
        <dbReference type="ARBA" id="ARBA00022468"/>
    </source>
</evidence>
<dbReference type="PANTHER" id="PTHR22957:SF337">
    <property type="entry name" value="TBC1 DOMAIN FAMILY MEMBER 5"/>
    <property type="match status" value="1"/>
</dbReference>
<dbReference type="FunFam" id="1.10.8.270:FF:000031">
    <property type="entry name" value="TBC1 domain family member 5"/>
    <property type="match status" value="1"/>
</dbReference>
<feature type="compositionally biased region" description="Low complexity" evidence="2">
    <location>
        <begin position="575"/>
        <end position="593"/>
    </location>
</feature>
<accession>A0A084GHR3</accession>
<dbReference type="GO" id="GO:0005096">
    <property type="term" value="F:GTPase activator activity"/>
    <property type="evidence" value="ECO:0007669"/>
    <property type="project" value="UniProtKB-KW"/>
</dbReference>
<evidence type="ECO:0000259" key="3">
    <source>
        <dbReference type="PROSITE" id="PS50086"/>
    </source>
</evidence>
<protein>
    <recommendedName>
        <fullName evidence="3">Rab-GAP TBC domain-containing protein</fullName>
    </recommendedName>
</protein>
<dbReference type="KEGG" id="sapo:SAPIO_CDS0205"/>
<evidence type="ECO:0000313" key="5">
    <source>
        <dbReference type="Proteomes" id="UP000028545"/>
    </source>
</evidence>
<keyword evidence="5" id="KW-1185">Reference proteome</keyword>
<name>A0A084GHR3_PSEDA</name>
<organism evidence="4 5">
    <name type="scientific">Pseudallescheria apiosperma</name>
    <name type="common">Scedosporium apiospermum</name>
    <dbReference type="NCBI Taxonomy" id="563466"/>
    <lineage>
        <taxon>Eukaryota</taxon>
        <taxon>Fungi</taxon>
        <taxon>Dikarya</taxon>
        <taxon>Ascomycota</taxon>
        <taxon>Pezizomycotina</taxon>
        <taxon>Sordariomycetes</taxon>
        <taxon>Hypocreomycetidae</taxon>
        <taxon>Microascales</taxon>
        <taxon>Microascaceae</taxon>
        <taxon>Scedosporium</taxon>
    </lineage>
</organism>
<evidence type="ECO:0000256" key="2">
    <source>
        <dbReference type="SAM" id="MobiDB-lite"/>
    </source>
</evidence>
<dbReference type="Gene3D" id="1.10.8.270">
    <property type="entry name" value="putative rabgap domain of human tbc1 domain family member 14 like domains"/>
    <property type="match status" value="1"/>
</dbReference>
<dbReference type="EMBL" id="JOWA01000011">
    <property type="protein sequence ID" value="KEZ46875.1"/>
    <property type="molecule type" value="Genomic_DNA"/>
</dbReference>
<dbReference type="InterPro" id="IPR035969">
    <property type="entry name" value="Rab-GAP_TBC_sf"/>
</dbReference>
<dbReference type="AlphaFoldDB" id="A0A084GHR3"/>
<feature type="domain" description="Rab-GAP TBC" evidence="3">
    <location>
        <begin position="36"/>
        <end position="317"/>
    </location>
</feature>
<dbReference type="OMA" id="SPWQTLR"/>
<dbReference type="SMART" id="SM00164">
    <property type="entry name" value="TBC"/>
    <property type="match status" value="1"/>
</dbReference>
<feature type="region of interest" description="Disordered" evidence="2">
    <location>
        <begin position="513"/>
        <end position="536"/>
    </location>
</feature>
<dbReference type="Pfam" id="PF00566">
    <property type="entry name" value="RabGAP-TBC"/>
    <property type="match status" value="1"/>
</dbReference>
<dbReference type="InterPro" id="IPR000195">
    <property type="entry name" value="Rab-GAP-TBC_dom"/>
</dbReference>
<gene>
    <name evidence="4" type="ORF">SAPIO_CDS0205</name>
</gene>